<dbReference type="EMBL" id="JABXBU010000030">
    <property type="protein sequence ID" value="KAF8784485.1"/>
    <property type="molecule type" value="Genomic_DNA"/>
</dbReference>
<proteinExistence type="predicted"/>
<gene>
    <name evidence="2" type="ORF">HNY73_010156</name>
</gene>
<reference evidence="2" key="2">
    <citation type="submission" date="2020-06" db="EMBL/GenBank/DDBJ databases">
        <authorList>
            <person name="Sheffer M."/>
        </authorList>
    </citation>
    <scope>NUCLEOTIDE SEQUENCE</scope>
</reference>
<dbReference type="Proteomes" id="UP000807504">
    <property type="component" value="Unassembled WGS sequence"/>
</dbReference>
<reference evidence="2" key="1">
    <citation type="journal article" date="2020" name="bioRxiv">
        <title>Chromosome-level reference genome of the European wasp spider Argiope bruennichi: a resource for studies on range expansion and evolutionary adaptation.</title>
        <authorList>
            <person name="Sheffer M.M."/>
            <person name="Hoppe A."/>
            <person name="Krehenwinkel H."/>
            <person name="Uhl G."/>
            <person name="Kuss A.W."/>
            <person name="Jensen L."/>
            <person name="Jensen C."/>
            <person name="Gillespie R.G."/>
            <person name="Hoff K.J."/>
            <person name="Prost S."/>
        </authorList>
    </citation>
    <scope>NUCLEOTIDE SEQUENCE</scope>
</reference>
<comment type="caution">
    <text evidence="2">The sequence shown here is derived from an EMBL/GenBank/DDBJ whole genome shotgun (WGS) entry which is preliminary data.</text>
</comment>
<sequence length="364" mass="39498">MEEDSCIWFPNNHLTVDCSIKERIPEPVCINCKGIGYLASWKGCPAYPSTTTGTRRSYAETLRKRIPECNPEITRTQSTSQQRPRNQRKATEFNPTTAAPVIPDVSEIHTSSFFGSASSQKQAVLEGKLAIPHKGTAICFSLCNQDASRCLPPPVPRSLPPSPPVPRSLPPSKPVPPPLSTSPPVPPPLPTSLSVPPTGHVQFLVPIISYMPMVQLLPFHSVAVSYPPFYVPVVPPFLPAIVPAAVSSLPACSQSVVACTLATHCEPELVRTSPVHSEPEPAHTSPVHSEPEAPRISPAQCRPACASNKLGKARITKISKNIFSKCDKNIYENDICNTPTTNKFAVLLDDCKEENRTNIVLSLN</sequence>
<feature type="compositionally biased region" description="Polar residues" evidence="1">
    <location>
        <begin position="73"/>
        <end position="84"/>
    </location>
</feature>
<name>A0A8T0F2C8_ARGBR</name>
<protein>
    <submittedName>
        <fullName evidence="2">Uncharacterized protein</fullName>
    </submittedName>
</protein>
<dbReference type="AlphaFoldDB" id="A0A8T0F2C8"/>
<feature type="region of interest" description="Disordered" evidence="1">
    <location>
        <begin position="71"/>
        <end position="92"/>
    </location>
</feature>
<evidence type="ECO:0000256" key="1">
    <source>
        <dbReference type="SAM" id="MobiDB-lite"/>
    </source>
</evidence>
<organism evidence="2 3">
    <name type="scientific">Argiope bruennichi</name>
    <name type="common">Wasp spider</name>
    <name type="synonym">Aranea bruennichi</name>
    <dbReference type="NCBI Taxonomy" id="94029"/>
    <lineage>
        <taxon>Eukaryota</taxon>
        <taxon>Metazoa</taxon>
        <taxon>Ecdysozoa</taxon>
        <taxon>Arthropoda</taxon>
        <taxon>Chelicerata</taxon>
        <taxon>Arachnida</taxon>
        <taxon>Araneae</taxon>
        <taxon>Araneomorphae</taxon>
        <taxon>Entelegynae</taxon>
        <taxon>Araneoidea</taxon>
        <taxon>Araneidae</taxon>
        <taxon>Argiope</taxon>
    </lineage>
</organism>
<evidence type="ECO:0000313" key="3">
    <source>
        <dbReference type="Proteomes" id="UP000807504"/>
    </source>
</evidence>
<accession>A0A8T0F2C8</accession>
<feature type="compositionally biased region" description="Pro residues" evidence="1">
    <location>
        <begin position="154"/>
        <end position="190"/>
    </location>
</feature>
<evidence type="ECO:0000313" key="2">
    <source>
        <dbReference type="EMBL" id="KAF8784485.1"/>
    </source>
</evidence>
<feature type="region of interest" description="Disordered" evidence="1">
    <location>
        <begin position="154"/>
        <end position="191"/>
    </location>
</feature>
<keyword evidence="3" id="KW-1185">Reference proteome</keyword>
<feature type="region of interest" description="Disordered" evidence="1">
    <location>
        <begin position="271"/>
        <end position="299"/>
    </location>
</feature>